<dbReference type="eggNOG" id="KOG1153">
    <property type="taxonomic scope" value="Eukaryota"/>
</dbReference>
<dbReference type="GeneID" id="17353176"/>
<dbReference type="STRING" id="554065.E1ZKK6"/>
<dbReference type="FunFam" id="3.40.50.200:FF:000016">
    <property type="entry name" value="Proprotein convertase subtilisin/kexin type 9"/>
    <property type="match status" value="1"/>
</dbReference>
<evidence type="ECO:0000256" key="4">
    <source>
        <dbReference type="ARBA" id="ARBA00022825"/>
    </source>
</evidence>
<dbReference type="PROSITE" id="PS51892">
    <property type="entry name" value="SUBTILASE"/>
    <property type="match status" value="1"/>
</dbReference>
<evidence type="ECO:0000256" key="1">
    <source>
        <dbReference type="ARBA" id="ARBA00011073"/>
    </source>
</evidence>
<dbReference type="InterPro" id="IPR050131">
    <property type="entry name" value="Peptidase_S8_subtilisin-like"/>
</dbReference>
<dbReference type="PROSITE" id="PS00138">
    <property type="entry name" value="SUBTILASE_SER"/>
    <property type="match status" value="1"/>
</dbReference>
<dbReference type="InterPro" id="IPR015500">
    <property type="entry name" value="Peptidase_S8_subtilisin-rel"/>
</dbReference>
<dbReference type="GO" id="GO:0004252">
    <property type="term" value="F:serine-type endopeptidase activity"/>
    <property type="evidence" value="ECO:0007669"/>
    <property type="project" value="UniProtKB-UniRule"/>
</dbReference>
<dbReference type="Gene3D" id="3.40.50.200">
    <property type="entry name" value="Peptidase S8/S53 domain"/>
    <property type="match status" value="1"/>
</dbReference>
<keyword evidence="4 5" id="KW-0720">Serine protease</keyword>
<evidence type="ECO:0000313" key="9">
    <source>
        <dbReference type="Proteomes" id="UP000008141"/>
    </source>
</evidence>
<feature type="active site" description="Charge relay system" evidence="5">
    <location>
        <position position="205"/>
    </location>
</feature>
<accession>E1ZKK6</accession>
<feature type="region of interest" description="Disordered" evidence="6">
    <location>
        <begin position="90"/>
        <end position="111"/>
    </location>
</feature>
<name>E1ZKK6_CHLVA</name>
<organism evidence="9">
    <name type="scientific">Chlorella variabilis</name>
    <name type="common">Green alga</name>
    <dbReference type="NCBI Taxonomy" id="554065"/>
    <lineage>
        <taxon>Eukaryota</taxon>
        <taxon>Viridiplantae</taxon>
        <taxon>Chlorophyta</taxon>
        <taxon>core chlorophytes</taxon>
        <taxon>Trebouxiophyceae</taxon>
        <taxon>Chlorellales</taxon>
        <taxon>Chlorellaceae</taxon>
        <taxon>Chlorella clade</taxon>
        <taxon>Chlorella</taxon>
    </lineage>
</organism>
<dbReference type="Proteomes" id="UP000008141">
    <property type="component" value="Unassembled WGS sequence"/>
</dbReference>
<dbReference type="InterPro" id="IPR034193">
    <property type="entry name" value="PCSK9_ProteinaseK-like"/>
</dbReference>
<keyword evidence="9" id="KW-1185">Reference proteome</keyword>
<dbReference type="InterPro" id="IPR036852">
    <property type="entry name" value="Peptidase_S8/S53_dom_sf"/>
</dbReference>
<dbReference type="OrthoDB" id="514545at2759"/>
<dbReference type="InParanoid" id="E1ZKK6"/>
<evidence type="ECO:0000259" key="7">
    <source>
        <dbReference type="Pfam" id="PF00082"/>
    </source>
</evidence>
<protein>
    <recommendedName>
        <fullName evidence="7">Peptidase S8/S53 domain-containing protein</fullName>
    </recommendedName>
</protein>
<dbReference type="CDD" id="cd04077">
    <property type="entry name" value="Peptidases_S8_PCSK9_ProteinaseK_like"/>
    <property type="match status" value="1"/>
</dbReference>
<gene>
    <name evidence="8" type="ORF">CHLNCDRAFT_25519</name>
</gene>
<feature type="non-terminal residue" evidence="8">
    <location>
        <position position="443"/>
    </location>
</feature>
<keyword evidence="2 5" id="KW-0645">Protease</keyword>
<dbReference type="GO" id="GO:0005615">
    <property type="term" value="C:extracellular space"/>
    <property type="evidence" value="ECO:0007669"/>
    <property type="project" value="TreeGrafter"/>
</dbReference>
<dbReference type="KEGG" id="cvr:CHLNCDRAFT_25519"/>
<feature type="active site" description="Charge relay system" evidence="5">
    <location>
        <position position="246"/>
    </location>
</feature>
<comment type="similarity">
    <text evidence="1 5">Belongs to the peptidase S8 family.</text>
</comment>
<feature type="active site" description="Charge relay system" evidence="5">
    <location>
        <position position="403"/>
    </location>
</feature>
<dbReference type="PANTHER" id="PTHR43806:SF60">
    <property type="entry name" value="PROPROTEIN CONVERTASE SUBTILISIN_KEXIN TYPE 9"/>
    <property type="match status" value="1"/>
</dbReference>
<keyword evidence="3 5" id="KW-0378">Hydrolase</keyword>
<sequence>MALLSVLGGAQAAVDLGDAGGGGGAGAASTVPCSQLPELQHLALRVAILGSCSPTAGGAELTAQSLDDGASAAAAAREPTEHWIAVWRRAGQGQEQQQGGTDLSGTACTEGATPRSGRFNASCTHRYASALHGFAARFSRRQLARFLEAYAHQLRSVALDGHVSLRGARAGALWGLDRLDQLSLPLDGRYEYAATGSGVHVYIMDTRMKYDCTLQEGHLVAKLYDSADGMIDGMSWLALHADCEGHGTHVAAVVGGLTYGVAKDATLHAVRILDCEGNGAVSDVLLALDWLKQNALRPAIVSMSLGGAVQLQLDEAVQSVTEAGIHVVVAAGNEDMDACDSSPAREATAVTVGASTDGDQRLWLSRGKGSNYGECIDLFAPGTNILSAAASSDDAQQLRTGTSQSVPFVAGVMAQILQNAGGTTPAAMHRRLTASAAADKLSE</sequence>
<reference evidence="8 9" key="1">
    <citation type="journal article" date="2010" name="Plant Cell">
        <title>The Chlorella variabilis NC64A genome reveals adaptation to photosymbiosis, coevolution with viruses, and cryptic sex.</title>
        <authorList>
            <person name="Blanc G."/>
            <person name="Duncan G."/>
            <person name="Agarkova I."/>
            <person name="Borodovsky M."/>
            <person name="Gurnon J."/>
            <person name="Kuo A."/>
            <person name="Lindquist E."/>
            <person name="Lucas S."/>
            <person name="Pangilinan J."/>
            <person name="Polle J."/>
            <person name="Salamov A."/>
            <person name="Terry A."/>
            <person name="Yamada T."/>
            <person name="Dunigan D.D."/>
            <person name="Grigoriev I.V."/>
            <person name="Claverie J.M."/>
            <person name="Van Etten J.L."/>
        </authorList>
    </citation>
    <scope>NUCLEOTIDE SEQUENCE [LARGE SCALE GENOMIC DNA]</scope>
    <source>
        <strain evidence="8 9">NC64A</strain>
    </source>
</reference>
<feature type="domain" description="Peptidase S8/S53" evidence="7">
    <location>
        <begin position="196"/>
        <end position="436"/>
    </location>
</feature>
<evidence type="ECO:0000256" key="6">
    <source>
        <dbReference type="SAM" id="MobiDB-lite"/>
    </source>
</evidence>
<dbReference type="AlphaFoldDB" id="E1ZKK6"/>
<dbReference type="InterPro" id="IPR000209">
    <property type="entry name" value="Peptidase_S8/S53_dom"/>
</dbReference>
<dbReference type="GO" id="GO:0006508">
    <property type="term" value="P:proteolysis"/>
    <property type="evidence" value="ECO:0007669"/>
    <property type="project" value="UniProtKB-KW"/>
</dbReference>
<dbReference type="RefSeq" id="XP_005845924.1">
    <property type="nucleotide sequence ID" value="XM_005845862.1"/>
</dbReference>
<dbReference type="EMBL" id="GL433850">
    <property type="protein sequence ID" value="EFN53822.1"/>
    <property type="molecule type" value="Genomic_DNA"/>
</dbReference>
<evidence type="ECO:0000256" key="5">
    <source>
        <dbReference type="PROSITE-ProRule" id="PRU01240"/>
    </source>
</evidence>
<dbReference type="PANTHER" id="PTHR43806">
    <property type="entry name" value="PEPTIDASE S8"/>
    <property type="match status" value="1"/>
</dbReference>
<proteinExistence type="inferred from homology"/>
<feature type="compositionally biased region" description="Low complexity" evidence="6">
    <location>
        <begin position="91"/>
        <end position="100"/>
    </location>
</feature>
<evidence type="ECO:0000313" key="8">
    <source>
        <dbReference type="EMBL" id="EFN53822.1"/>
    </source>
</evidence>
<dbReference type="InterPro" id="IPR023828">
    <property type="entry name" value="Peptidase_S8_Ser-AS"/>
</dbReference>
<dbReference type="Pfam" id="PF00082">
    <property type="entry name" value="Peptidase_S8"/>
    <property type="match status" value="1"/>
</dbReference>
<evidence type="ECO:0000256" key="3">
    <source>
        <dbReference type="ARBA" id="ARBA00022801"/>
    </source>
</evidence>
<dbReference type="SUPFAM" id="SSF52743">
    <property type="entry name" value="Subtilisin-like"/>
    <property type="match status" value="1"/>
</dbReference>
<evidence type="ECO:0000256" key="2">
    <source>
        <dbReference type="ARBA" id="ARBA00022670"/>
    </source>
</evidence>
<dbReference type="PRINTS" id="PR00723">
    <property type="entry name" value="SUBTILISIN"/>
</dbReference>